<dbReference type="InterPro" id="IPR004331">
    <property type="entry name" value="SPX_dom"/>
</dbReference>
<dbReference type="CDD" id="cd14447">
    <property type="entry name" value="SPX"/>
    <property type="match status" value="1"/>
</dbReference>
<evidence type="ECO:0000259" key="7">
    <source>
        <dbReference type="PROSITE" id="PS51380"/>
    </source>
</evidence>
<comment type="caution">
    <text evidence="10">The sequence shown here is derived from an EMBL/GenBank/DDBJ whole genome shotgun (WGS) entry which is preliminary data.</text>
</comment>
<feature type="transmembrane region" description="Helical" evidence="6">
    <location>
        <begin position="296"/>
        <end position="323"/>
    </location>
</feature>
<keyword evidence="5 6" id="KW-0472">Membrane</keyword>
<protein>
    <submittedName>
        <fullName evidence="10">EXS family protein</fullName>
    </submittedName>
    <submittedName>
        <fullName evidence="11">EXS_family protein</fullName>
    </submittedName>
</protein>
<proteinExistence type="inferred from homology"/>
<evidence type="ECO:0000256" key="3">
    <source>
        <dbReference type="ARBA" id="ARBA00022692"/>
    </source>
</evidence>
<dbReference type="EMBL" id="CATOUU010001022">
    <property type="protein sequence ID" value="CAI9967331.1"/>
    <property type="molecule type" value="Genomic_DNA"/>
</dbReference>
<dbReference type="Pfam" id="PF03124">
    <property type="entry name" value="EXS"/>
    <property type="match status" value="1"/>
</dbReference>
<dbReference type="EMBL" id="CAXDID020000174">
    <property type="protein sequence ID" value="CAL6048071.1"/>
    <property type="molecule type" value="Genomic_DNA"/>
</dbReference>
<accession>A0AA86UWE8</accession>
<evidence type="ECO:0000256" key="6">
    <source>
        <dbReference type="SAM" id="Phobius"/>
    </source>
</evidence>
<dbReference type="PANTHER" id="PTHR10783:SF103">
    <property type="entry name" value="SOLUTE CARRIER FAMILY 53 MEMBER 1"/>
    <property type="match status" value="1"/>
</dbReference>
<evidence type="ECO:0000313" key="9">
    <source>
        <dbReference type="EMBL" id="CAI9953707.1"/>
    </source>
</evidence>
<keyword evidence="4 6" id="KW-1133">Transmembrane helix</keyword>
<feature type="domain" description="EXS" evidence="7">
    <location>
        <begin position="416"/>
        <end position="623"/>
    </location>
</feature>
<evidence type="ECO:0000256" key="2">
    <source>
        <dbReference type="ARBA" id="ARBA00009665"/>
    </source>
</evidence>
<dbReference type="GO" id="GO:0016036">
    <property type="term" value="P:cellular response to phosphate starvation"/>
    <property type="evidence" value="ECO:0007669"/>
    <property type="project" value="TreeGrafter"/>
</dbReference>
<dbReference type="Proteomes" id="UP001642409">
    <property type="component" value="Unassembled WGS sequence"/>
</dbReference>
<comment type="similarity">
    <text evidence="2">Belongs to the SYG1 (TC 2.A.94) family.</text>
</comment>
<sequence length="690" mass="79273">MQQNQDEIIAEWISKYVDSEYLNKLIFKVQHIVEAQKKNKKTQEYNDVLLIQMFNEIENQFWTKMSDEITKVEEFYNKEVQSASKRVNEIREVVFNNTSDPQTVSIIEENITETYRGLDLLSNYCNQNASQLRKLARSWTVNSNIQIEAQIIENKLQKVGFADPELIPLLKERLESCLALLLDVSKKEAIDQLNKLYSDNHAQKKSQSQLLSGFLCALAVIFCITFYVMMFDIPTRLNIKLKILPSTMQLLRIQIQCAFILIGYGTLVRACVHTHINYIYLFEIPSSKTVTTSAQIVGIGAGVLLLSTFFGTMAASSALGPNYPIPIPFGDHLAKVAFKIDPNLWVLFTTFIHLVVAYYIVVGIFAGKCPGMKHLFTTVYKTLTPWAHPVGLTNFFLGTHFTAWGLIIKDFARIVTRQKITDDWLCFLAGISCLIRVVQCIKKFIPKKEWYPQMTGAALNAAVFIGFFLHQKSLIISHNATFWFLFVWRCVETVCKLYWDFCEDGGLFFGGFGGRIFKQKSSKWQYGKLCRRPSFIPKSWIYFFLVYDTISRWLFSFAALWPYNKVFSHYLWALFTGINEIERRFCWALFRLDNQQATNCESYMATRYIPVLVNQEETLKIQNQVAHVTNPVEHKTLQPSCTNVFVGEHKSITALKTQVDSTMMTTEESTIAKGDVLLIANFASQEEPPV</sequence>
<evidence type="ECO:0000313" key="13">
    <source>
        <dbReference type="Proteomes" id="UP001642409"/>
    </source>
</evidence>
<dbReference type="GO" id="GO:0005794">
    <property type="term" value="C:Golgi apparatus"/>
    <property type="evidence" value="ECO:0007669"/>
    <property type="project" value="TreeGrafter"/>
</dbReference>
<dbReference type="GO" id="GO:0005886">
    <property type="term" value="C:plasma membrane"/>
    <property type="evidence" value="ECO:0007669"/>
    <property type="project" value="TreeGrafter"/>
</dbReference>
<gene>
    <name evidence="9" type="ORF">HINF_LOCUS41352</name>
    <name evidence="11" type="ORF">HINF_LOCUS42511</name>
    <name evidence="10" type="ORF">HINF_LOCUS54976</name>
    <name evidence="12" type="ORF">HINF_LOCUS69926</name>
</gene>
<dbReference type="AlphaFoldDB" id="A0AA86UWE8"/>
<evidence type="ECO:0000313" key="10">
    <source>
        <dbReference type="EMBL" id="CAI9967331.1"/>
    </source>
</evidence>
<dbReference type="GO" id="GO:0000822">
    <property type="term" value="F:inositol hexakisphosphate binding"/>
    <property type="evidence" value="ECO:0007669"/>
    <property type="project" value="TreeGrafter"/>
</dbReference>
<name>A0AA86UWE8_9EUKA</name>
<keyword evidence="13" id="KW-1185">Reference proteome</keyword>
<evidence type="ECO:0000256" key="4">
    <source>
        <dbReference type="ARBA" id="ARBA00022989"/>
    </source>
</evidence>
<keyword evidence="3 6" id="KW-0812">Transmembrane</keyword>
<evidence type="ECO:0000259" key="8">
    <source>
        <dbReference type="PROSITE" id="PS51382"/>
    </source>
</evidence>
<dbReference type="EMBL" id="CATOUU010000841">
    <property type="protein sequence ID" value="CAI9953707.1"/>
    <property type="molecule type" value="Genomic_DNA"/>
</dbReference>
<reference evidence="11 13" key="2">
    <citation type="submission" date="2024-07" db="EMBL/GenBank/DDBJ databases">
        <authorList>
            <person name="Akdeniz Z."/>
        </authorList>
    </citation>
    <scope>NUCLEOTIDE SEQUENCE [LARGE SCALE GENOMIC DNA]</scope>
</reference>
<feature type="transmembrane region" description="Helical" evidence="6">
    <location>
        <begin position="344"/>
        <end position="366"/>
    </location>
</feature>
<dbReference type="PROSITE" id="PS51380">
    <property type="entry name" value="EXS"/>
    <property type="match status" value="1"/>
</dbReference>
<evidence type="ECO:0000313" key="11">
    <source>
        <dbReference type="EMBL" id="CAL6048071.1"/>
    </source>
</evidence>
<dbReference type="PROSITE" id="PS51382">
    <property type="entry name" value="SPX"/>
    <property type="match status" value="1"/>
</dbReference>
<feature type="transmembrane region" description="Helical" evidence="6">
    <location>
        <begin position="210"/>
        <end position="229"/>
    </location>
</feature>
<feature type="transmembrane region" description="Helical" evidence="6">
    <location>
        <begin position="250"/>
        <end position="276"/>
    </location>
</feature>
<dbReference type="GO" id="GO:0006817">
    <property type="term" value="P:phosphate ion transport"/>
    <property type="evidence" value="ECO:0007669"/>
    <property type="project" value="TreeGrafter"/>
</dbReference>
<reference evidence="10" key="1">
    <citation type="submission" date="2023-06" db="EMBL/GenBank/DDBJ databases">
        <authorList>
            <person name="Kurt Z."/>
        </authorList>
    </citation>
    <scope>NUCLEOTIDE SEQUENCE</scope>
</reference>
<evidence type="ECO:0000256" key="5">
    <source>
        <dbReference type="ARBA" id="ARBA00023136"/>
    </source>
</evidence>
<feature type="domain" description="SPX" evidence="8">
    <location>
        <begin position="1"/>
        <end position="153"/>
    </location>
</feature>
<evidence type="ECO:0000313" key="12">
    <source>
        <dbReference type="EMBL" id="CAL6099116.1"/>
    </source>
</evidence>
<comment type="subcellular location">
    <subcellularLocation>
        <location evidence="1">Membrane</location>
        <topology evidence="1">Multi-pass membrane protein</topology>
    </subcellularLocation>
</comment>
<organism evidence="10">
    <name type="scientific">Hexamita inflata</name>
    <dbReference type="NCBI Taxonomy" id="28002"/>
    <lineage>
        <taxon>Eukaryota</taxon>
        <taxon>Metamonada</taxon>
        <taxon>Diplomonadida</taxon>
        <taxon>Hexamitidae</taxon>
        <taxon>Hexamitinae</taxon>
        <taxon>Hexamita</taxon>
    </lineage>
</organism>
<dbReference type="PANTHER" id="PTHR10783">
    <property type="entry name" value="XENOTROPIC AND POLYTROPIC RETROVIRUS RECEPTOR 1-RELATED"/>
    <property type="match status" value="1"/>
</dbReference>
<dbReference type="InterPro" id="IPR004342">
    <property type="entry name" value="EXS_C"/>
</dbReference>
<evidence type="ECO:0000256" key="1">
    <source>
        <dbReference type="ARBA" id="ARBA00004141"/>
    </source>
</evidence>
<dbReference type="EMBL" id="CAXDID020000517">
    <property type="protein sequence ID" value="CAL6099116.1"/>
    <property type="molecule type" value="Genomic_DNA"/>
</dbReference>
<feature type="transmembrane region" description="Helical" evidence="6">
    <location>
        <begin position="386"/>
        <end position="408"/>
    </location>
</feature>